<sequence>MKTESVSISNKNYTLYIQYQDQEKLRLEFNRLTQNVWEFNFENYYQSGFWDDSCILYSLFDGDTIVSHTTVSLFDGNIKGKSKKLVQLGTVMTDESYQNRGLSRFLMEKILHDFKGKTDGIFLFANETVLDFYPKFGFIPVPEFEAFQTFENLDFLKKTTKRKLELDQEADLKLFEYLVENAVSNTAFPTKSKGLAFFYCYANPEMGYKDSVYLIEELNCAVVIEIQDKTLHILEIFSPEKTNLSEVIAAFDDILLDEVVLGFSPEQRYFQYRPWKDDDLQLFVTPELKSVFEKNSLIIPVLSHT</sequence>
<dbReference type="CDD" id="cd04301">
    <property type="entry name" value="NAT_SF"/>
    <property type="match status" value="1"/>
</dbReference>
<protein>
    <submittedName>
        <fullName evidence="2">GNAT family N-acetyltransferase</fullName>
    </submittedName>
</protein>
<comment type="caution">
    <text evidence="2">The sequence shown here is derived from an EMBL/GenBank/DDBJ whole genome shotgun (WGS) entry which is preliminary data.</text>
</comment>
<reference evidence="3" key="1">
    <citation type="submission" date="2018-06" db="EMBL/GenBank/DDBJ databases">
        <authorList>
            <person name="Lum Nde A."/>
            <person name="Hugo C."/>
        </authorList>
    </citation>
    <scope>NUCLEOTIDE SEQUENCE [LARGE SCALE GENOMIC DNA]</scope>
    <source>
        <strain evidence="3">1_F178</strain>
    </source>
</reference>
<dbReference type="EMBL" id="QNVT01000032">
    <property type="protein sequence ID" value="REC59794.1"/>
    <property type="molecule type" value="Genomic_DNA"/>
</dbReference>
<dbReference type="InterPro" id="IPR000182">
    <property type="entry name" value="GNAT_dom"/>
</dbReference>
<evidence type="ECO:0000259" key="1">
    <source>
        <dbReference type="PROSITE" id="PS51186"/>
    </source>
</evidence>
<gene>
    <name evidence="2" type="ORF">DRF65_23990</name>
</gene>
<organism evidence="2 3">
    <name type="scientific">Chryseobacterium pennae</name>
    <dbReference type="NCBI Taxonomy" id="2258962"/>
    <lineage>
        <taxon>Bacteria</taxon>
        <taxon>Pseudomonadati</taxon>
        <taxon>Bacteroidota</taxon>
        <taxon>Flavobacteriia</taxon>
        <taxon>Flavobacteriales</taxon>
        <taxon>Weeksellaceae</taxon>
        <taxon>Chryseobacterium group</taxon>
        <taxon>Chryseobacterium</taxon>
    </lineage>
</organism>
<keyword evidence="3" id="KW-1185">Reference proteome</keyword>
<dbReference type="Gene3D" id="3.40.630.30">
    <property type="match status" value="1"/>
</dbReference>
<dbReference type="AlphaFoldDB" id="A0A3D9C1W9"/>
<accession>A0A3D9C1W9</accession>
<dbReference type="RefSeq" id="WP_115973251.1">
    <property type="nucleotide sequence ID" value="NZ_QNVT01000032.1"/>
</dbReference>
<dbReference type="PROSITE" id="PS51186">
    <property type="entry name" value="GNAT"/>
    <property type="match status" value="1"/>
</dbReference>
<keyword evidence="2" id="KW-0808">Transferase</keyword>
<dbReference type="SUPFAM" id="SSF55729">
    <property type="entry name" value="Acyl-CoA N-acyltransferases (Nat)"/>
    <property type="match status" value="1"/>
</dbReference>
<evidence type="ECO:0000313" key="2">
    <source>
        <dbReference type="EMBL" id="REC59794.1"/>
    </source>
</evidence>
<feature type="domain" description="N-acetyltransferase" evidence="1">
    <location>
        <begin position="16"/>
        <end position="162"/>
    </location>
</feature>
<dbReference type="Pfam" id="PF13527">
    <property type="entry name" value="Acetyltransf_9"/>
    <property type="match status" value="1"/>
</dbReference>
<dbReference type="Proteomes" id="UP000256686">
    <property type="component" value="Unassembled WGS sequence"/>
</dbReference>
<name>A0A3D9C1W9_9FLAO</name>
<evidence type="ECO:0000313" key="3">
    <source>
        <dbReference type="Proteomes" id="UP000256686"/>
    </source>
</evidence>
<dbReference type="GO" id="GO:0016747">
    <property type="term" value="F:acyltransferase activity, transferring groups other than amino-acyl groups"/>
    <property type="evidence" value="ECO:0007669"/>
    <property type="project" value="InterPro"/>
</dbReference>
<dbReference type="InterPro" id="IPR016181">
    <property type="entry name" value="Acyl_CoA_acyltransferase"/>
</dbReference>
<proteinExistence type="predicted"/>